<dbReference type="InterPro" id="IPR041893">
    <property type="entry name" value="ArdA_dom3"/>
</dbReference>
<sequence length="236" mass="26573">MMFEAYLTNVALYATRGVEVGEYLKFPATTEEIQALLSRIEIDGKKYSEIFITNFESDVLGLSDYLDEYEDIDELNHLAHVLEEVRDKGELAKYEAALVLGKHTASVKDLINLAQNLDIYNFQPGIETWEALGCYYADELMAINIPSDIRAYFDYEAYGRDIAINEGGCFAPGGYVSAAPLVFTEYYHGIGDIPAEHRVFAYPNETPHSILETLKQLKEAPLAPKKEKTGPSHEER</sequence>
<dbReference type="Proteomes" id="UP000095512">
    <property type="component" value="Unassembled WGS sequence"/>
</dbReference>
<dbReference type="EMBL" id="CZAB01000094">
    <property type="protein sequence ID" value="CUQ14047.1"/>
    <property type="molecule type" value="Genomic_DNA"/>
</dbReference>
<dbReference type="Gene3D" id="3.10.20.480">
    <property type="entry name" value="Antirestriction protein ArdA, domain 1"/>
    <property type="match status" value="1"/>
</dbReference>
<dbReference type="AlphaFoldDB" id="A0A174U1K8"/>
<dbReference type="Pfam" id="PF07275">
    <property type="entry name" value="ArdA"/>
    <property type="match status" value="1"/>
</dbReference>
<accession>A0A174U1K8</accession>
<organism evidence="1 2">
    <name type="scientific">Enterocloster clostridioformis</name>
    <dbReference type="NCBI Taxonomy" id="1531"/>
    <lineage>
        <taxon>Bacteria</taxon>
        <taxon>Bacillati</taxon>
        <taxon>Bacillota</taxon>
        <taxon>Clostridia</taxon>
        <taxon>Lachnospirales</taxon>
        <taxon>Lachnospiraceae</taxon>
        <taxon>Enterocloster</taxon>
    </lineage>
</organism>
<proteinExistence type="predicted"/>
<reference evidence="1 2" key="1">
    <citation type="submission" date="2015-09" db="EMBL/GenBank/DDBJ databases">
        <authorList>
            <consortium name="Pathogen Informatics"/>
        </authorList>
    </citation>
    <scope>NUCLEOTIDE SEQUENCE [LARGE SCALE GENOMIC DNA]</scope>
    <source>
        <strain evidence="1 2">2789STDY5834865</strain>
    </source>
</reference>
<dbReference type="Gene3D" id="1.10.10.1190">
    <property type="entry name" value="Antirestriction protein ArdA, domain 3"/>
    <property type="match status" value="1"/>
</dbReference>
<gene>
    <name evidence="1" type="ORF">ERS852480_04965</name>
</gene>
<evidence type="ECO:0000313" key="1">
    <source>
        <dbReference type="EMBL" id="CUQ14047.1"/>
    </source>
</evidence>
<protein>
    <submittedName>
        <fullName evidence="1">Antirestriction protein (ArdA)</fullName>
    </submittedName>
</protein>
<dbReference type="InterPro" id="IPR009899">
    <property type="entry name" value="ArdA"/>
</dbReference>
<evidence type="ECO:0000313" key="2">
    <source>
        <dbReference type="Proteomes" id="UP000095512"/>
    </source>
</evidence>
<name>A0A174U1K8_9FIRM</name>
<dbReference type="InterPro" id="IPR041895">
    <property type="entry name" value="ArdA_dom1"/>
</dbReference>